<proteinExistence type="predicted"/>
<evidence type="ECO:0000256" key="4">
    <source>
        <dbReference type="ARBA" id="ARBA00022989"/>
    </source>
</evidence>
<feature type="transmembrane region" description="Helical" evidence="6">
    <location>
        <begin position="450"/>
        <end position="469"/>
    </location>
</feature>
<evidence type="ECO:0008006" key="9">
    <source>
        <dbReference type="Google" id="ProtNLM"/>
    </source>
</evidence>
<dbReference type="AlphaFoldDB" id="A0AAV9PEX9"/>
<keyword evidence="8" id="KW-1185">Reference proteome</keyword>
<accession>A0AAV9PEX9</accession>
<dbReference type="GO" id="GO:0022857">
    <property type="term" value="F:transmembrane transporter activity"/>
    <property type="evidence" value="ECO:0007669"/>
    <property type="project" value="InterPro"/>
</dbReference>
<comment type="caution">
    <text evidence="7">The sequence shown here is derived from an EMBL/GenBank/DDBJ whole genome shotgun (WGS) entry which is preliminary data.</text>
</comment>
<dbReference type="InterPro" id="IPR002293">
    <property type="entry name" value="AA/rel_permease1"/>
</dbReference>
<name>A0AAV9PEX9_9PEZI</name>
<evidence type="ECO:0000256" key="5">
    <source>
        <dbReference type="ARBA" id="ARBA00023136"/>
    </source>
</evidence>
<dbReference type="Proteomes" id="UP001337655">
    <property type="component" value="Unassembled WGS sequence"/>
</dbReference>
<evidence type="ECO:0000313" key="7">
    <source>
        <dbReference type="EMBL" id="KAK5170950.1"/>
    </source>
</evidence>
<evidence type="ECO:0000313" key="8">
    <source>
        <dbReference type="Proteomes" id="UP001337655"/>
    </source>
</evidence>
<feature type="transmembrane region" description="Helical" evidence="6">
    <location>
        <begin position="319"/>
        <end position="346"/>
    </location>
</feature>
<organism evidence="7 8">
    <name type="scientific">Saxophila tyrrhenica</name>
    <dbReference type="NCBI Taxonomy" id="1690608"/>
    <lineage>
        <taxon>Eukaryota</taxon>
        <taxon>Fungi</taxon>
        <taxon>Dikarya</taxon>
        <taxon>Ascomycota</taxon>
        <taxon>Pezizomycotina</taxon>
        <taxon>Dothideomycetes</taxon>
        <taxon>Dothideomycetidae</taxon>
        <taxon>Mycosphaerellales</taxon>
        <taxon>Extremaceae</taxon>
        <taxon>Saxophila</taxon>
    </lineage>
</organism>
<feature type="transmembrane region" description="Helical" evidence="6">
    <location>
        <begin position="40"/>
        <end position="62"/>
    </location>
</feature>
<dbReference type="PANTHER" id="PTHR45649">
    <property type="entry name" value="AMINO-ACID PERMEASE BAT1"/>
    <property type="match status" value="1"/>
</dbReference>
<keyword evidence="5 6" id="KW-0472">Membrane</keyword>
<feature type="transmembrane region" description="Helical" evidence="6">
    <location>
        <begin position="166"/>
        <end position="186"/>
    </location>
</feature>
<reference evidence="7 8" key="1">
    <citation type="submission" date="2023-08" db="EMBL/GenBank/DDBJ databases">
        <title>Black Yeasts Isolated from many extreme environments.</title>
        <authorList>
            <person name="Coleine C."/>
            <person name="Stajich J.E."/>
            <person name="Selbmann L."/>
        </authorList>
    </citation>
    <scope>NUCLEOTIDE SEQUENCE [LARGE SCALE GENOMIC DNA]</scope>
    <source>
        <strain evidence="7 8">CCFEE 5935</strain>
    </source>
</reference>
<evidence type="ECO:0000256" key="1">
    <source>
        <dbReference type="ARBA" id="ARBA00004141"/>
    </source>
</evidence>
<protein>
    <recommendedName>
        <fullName evidence="9">Amino acid transporter</fullName>
    </recommendedName>
</protein>
<dbReference type="EMBL" id="JAVRRT010000006">
    <property type="protein sequence ID" value="KAK5170950.1"/>
    <property type="molecule type" value="Genomic_DNA"/>
</dbReference>
<feature type="transmembrane region" description="Helical" evidence="6">
    <location>
        <begin position="385"/>
        <end position="406"/>
    </location>
</feature>
<evidence type="ECO:0000256" key="2">
    <source>
        <dbReference type="ARBA" id="ARBA00022448"/>
    </source>
</evidence>
<keyword evidence="2" id="KW-0813">Transport</keyword>
<dbReference type="Gene3D" id="1.20.1740.10">
    <property type="entry name" value="Amino acid/polyamine transporter I"/>
    <property type="match status" value="1"/>
</dbReference>
<dbReference type="GO" id="GO:0016020">
    <property type="term" value="C:membrane"/>
    <property type="evidence" value="ECO:0007669"/>
    <property type="project" value="UniProtKB-SubCell"/>
</dbReference>
<feature type="transmembrane region" description="Helical" evidence="6">
    <location>
        <begin position="122"/>
        <end position="146"/>
    </location>
</feature>
<evidence type="ECO:0000256" key="3">
    <source>
        <dbReference type="ARBA" id="ARBA00022692"/>
    </source>
</evidence>
<dbReference type="Pfam" id="PF13520">
    <property type="entry name" value="AA_permease_2"/>
    <property type="match status" value="1"/>
</dbReference>
<feature type="transmembrane region" description="Helical" evidence="6">
    <location>
        <begin position="193"/>
        <end position="216"/>
    </location>
</feature>
<feature type="transmembrane region" description="Helical" evidence="6">
    <location>
        <begin position="412"/>
        <end position="430"/>
    </location>
</feature>
<feature type="transmembrane region" description="Helical" evidence="6">
    <location>
        <begin position="280"/>
        <end position="299"/>
    </location>
</feature>
<evidence type="ECO:0000256" key="6">
    <source>
        <dbReference type="SAM" id="Phobius"/>
    </source>
</evidence>
<dbReference type="PANTHER" id="PTHR45649:SF2">
    <property type="entry name" value="ACID PERMEASE, PUTATIVE-RELATED"/>
    <property type="match status" value="1"/>
</dbReference>
<gene>
    <name evidence="7" type="ORF">LTR77_004094</name>
</gene>
<feature type="transmembrane region" description="Helical" evidence="6">
    <location>
        <begin position="74"/>
        <end position="101"/>
    </location>
</feature>
<sequence>MSNDQKFAEVELTSYGPQQDAFNDAADMQRMGKKQAFQRNFQFVSIAAFSVVAIAGWCYVPGTSTPALSNGGTGGIIVIFLINWVGLTFVVVSLAEMASIAPTAGGQYHWSSEFAPPSMQKFISYLSGWLSSIAWLSGNAGGMFISGSAMQGLIVATQPNYVPEPYQGYLFVVMVATFALLVNTLLARHLPRLEGIVFVFFILAFMATLVVLWVLAPRLTAAEVFTTFTKGEGWDSLGISLLVSQGAIMFLIVGSDATAHMAEETKNASTVVPKAMITSYFVNAGLGFVMTVTFCFVLKDYDAAVDSPVGAIGLPYIQVFINATGSVAGGSALIAILTILQVLGIVNWTASCARQIFAFARDKGFPFGSWIAKVNEAGTYPINSLIVVWAYVVLINLITLGSIVAFEAIVSLQILALMSTYLVSLGCIVWRRLFGLPLPASPWTLGKLGLPINIIGIAYCLFLIIFLPWPGAVPVTPDTMNWASVMFGGIMLIAGIYYVLHARKEYKGPVMYVKTREL</sequence>
<feature type="transmembrane region" description="Helical" evidence="6">
    <location>
        <begin position="481"/>
        <end position="500"/>
    </location>
</feature>
<dbReference type="RefSeq" id="XP_064659978.1">
    <property type="nucleotide sequence ID" value="XM_064801348.1"/>
</dbReference>
<feature type="transmembrane region" description="Helical" evidence="6">
    <location>
        <begin position="236"/>
        <end position="259"/>
    </location>
</feature>
<comment type="subcellular location">
    <subcellularLocation>
        <location evidence="1">Membrane</location>
        <topology evidence="1">Multi-pass membrane protein</topology>
    </subcellularLocation>
</comment>
<dbReference type="PIRSF" id="PIRSF006060">
    <property type="entry name" value="AA_transporter"/>
    <property type="match status" value="1"/>
</dbReference>
<dbReference type="GeneID" id="89925440"/>
<keyword evidence="4 6" id="KW-1133">Transmembrane helix</keyword>
<keyword evidence="3 6" id="KW-0812">Transmembrane</keyword>